<keyword evidence="2" id="KW-1185">Reference proteome</keyword>
<dbReference type="GeneID" id="20321564"/>
<sequence length="148" mass="15945">MTSIKKAEVEFSASPPFGLDSLEQNEMLVSARTSLATSVELDLSVTATKLDTLFKNITINLDREFIVPIEGFDGFCSNPSTMTLLHGKQLNSKGDDVGASEGDLIVIIGPATLLTKESTNPEIIQMTLLRCKQLNSKGGVWELSVGVN</sequence>
<evidence type="ECO:0000313" key="1">
    <source>
        <dbReference type="EMBL" id="KER25097.1"/>
    </source>
</evidence>
<dbReference type="Proteomes" id="UP000054324">
    <property type="component" value="Unassembled WGS sequence"/>
</dbReference>
<dbReference type="AlphaFoldDB" id="A0A074ZHB5"/>
<protein>
    <submittedName>
        <fullName evidence="1">Uncharacterized protein</fullName>
    </submittedName>
</protein>
<gene>
    <name evidence="1" type="ORF">T265_07385</name>
</gene>
<dbReference type="KEGG" id="ovi:T265_07385"/>
<reference evidence="1 2" key="1">
    <citation type="submission" date="2013-11" db="EMBL/GenBank/DDBJ databases">
        <title>Opisthorchis viverrini - life in the bile duct.</title>
        <authorList>
            <person name="Young N.D."/>
            <person name="Nagarajan N."/>
            <person name="Lin S.J."/>
            <person name="Korhonen P.K."/>
            <person name="Jex A.R."/>
            <person name="Hall R.S."/>
            <person name="Safavi-Hemami H."/>
            <person name="Kaewkong W."/>
            <person name="Bertrand D."/>
            <person name="Gao S."/>
            <person name="Seet Q."/>
            <person name="Wongkham S."/>
            <person name="Teh B.T."/>
            <person name="Wongkham C."/>
            <person name="Intapan P.M."/>
            <person name="Maleewong W."/>
            <person name="Yang X."/>
            <person name="Hu M."/>
            <person name="Wang Z."/>
            <person name="Hofmann A."/>
            <person name="Sternberg P.W."/>
            <person name="Tan P."/>
            <person name="Wang J."/>
            <person name="Gasser R.B."/>
        </authorList>
    </citation>
    <scope>NUCLEOTIDE SEQUENCE [LARGE SCALE GENOMIC DNA]</scope>
</reference>
<organism evidence="1 2">
    <name type="scientific">Opisthorchis viverrini</name>
    <name type="common">Southeast Asian liver fluke</name>
    <dbReference type="NCBI Taxonomy" id="6198"/>
    <lineage>
        <taxon>Eukaryota</taxon>
        <taxon>Metazoa</taxon>
        <taxon>Spiralia</taxon>
        <taxon>Lophotrochozoa</taxon>
        <taxon>Platyhelminthes</taxon>
        <taxon>Trematoda</taxon>
        <taxon>Digenea</taxon>
        <taxon>Opisthorchiida</taxon>
        <taxon>Opisthorchiata</taxon>
        <taxon>Opisthorchiidae</taxon>
        <taxon>Opisthorchis</taxon>
    </lineage>
</organism>
<evidence type="ECO:0000313" key="2">
    <source>
        <dbReference type="Proteomes" id="UP000054324"/>
    </source>
</evidence>
<name>A0A074ZHB5_OPIVI</name>
<proteinExistence type="predicted"/>
<dbReference type="RefSeq" id="XP_009171153.1">
    <property type="nucleotide sequence ID" value="XM_009172889.1"/>
</dbReference>
<accession>A0A074ZHB5</accession>
<dbReference type="EMBL" id="KL596787">
    <property type="protein sequence ID" value="KER25097.1"/>
    <property type="molecule type" value="Genomic_DNA"/>
</dbReference>
<dbReference type="CTD" id="20321564"/>